<evidence type="ECO:0000313" key="4">
    <source>
        <dbReference type="EMBL" id="NLR79944.1"/>
    </source>
</evidence>
<evidence type="ECO:0000256" key="1">
    <source>
        <dbReference type="ARBA" id="ARBA00000022"/>
    </source>
</evidence>
<keyword evidence="5" id="KW-1185">Reference proteome</keyword>
<dbReference type="Pfam" id="PF08719">
    <property type="entry name" value="NADAR"/>
    <property type="match status" value="1"/>
</dbReference>
<accession>A0A847SIH2</accession>
<gene>
    <name evidence="4" type="ORF">HGH91_15000</name>
</gene>
<evidence type="ECO:0000256" key="2">
    <source>
        <dbReference type="ARBA" id="ARBA00000751"/>
    </source>
</evidence>
<dbReference type="Proteomes" id="UP000552864">
    <property type="component" value="Unassembled WGS sequence"/>
</dbReference>
<comment type="catalytic activity">
    <reaction evidence="1">
        <text>5-amino-6-(5-phospho-D-ribosylamino)uracil + H2O = 5,6-diaminouracil + D-ribose 5-phosphate</text>
        <dbReference type="Rhea" id="RHEA:55020"/>
        <dbReference type="ChEBI" id="CHEBI:15377"/>
        <dbReference type="ChEBI" id="CHEBI:46252"/>
        <dbReference type="ChEBI" id="CHEBI:58453"/>
        <dbReference type="ChEBI" id="CHEBI:78346"/>
    </reaction>
</comment>
<name>A0A847SIH2_9BACT</name>
<sequence>MQTRKYNRNEVIVFCKTTDTYGGLSNMAAGYSLNINGVIIPSAEHLYQACKFPDFPNIQEAIISELSPVTAKIISRKNNHFARTDWKSIRVQVMRWILEVKLSQNWDTFSQLLLQTDNKPIVELSYKDTFWGATLAGNSLLGINALGRLLMDVRDKDVKTNSYQACVDPLSVTAFLLYGYDIGLVCNDSFDEEYTLSKALLDHH</sequence>
<dbReference type="EMBL" id="JABAHZ010000003">
    <property type="protein sequence ID" value="NLR79944.1"/>
    <property type="molecule type" value="Genomic_DNA"/>
</dbReference>
<comment type="catalytic activity">
    <reaction evidence="2">
        <text>2,5-diamino-6-hydroxy-4-(5-phosphoribosylamino)-pyrimidine + H2O = 2,5,6-triamino-4-hydroxypyrimidine + D-ribose 5-phosphate</text>
        <dbReference type="Rhea" id="RHEA:23436"/>
        <dbReference type="ChEBI" id="CHEBI:15377"/>
        <dbReference type="ChEBI" id="CHEBI:58614"/>
        <dbReference type="ChEBI" id="CHEBI:78346"/>
        <dbReference type="ChEBI" id="CHEBI:137796"/>
    </reaction>
</comment>
<feature type="domain" description="NADAR" evidence="3">
    <location>
        <begin position="14"/>
        <end position="156"/>
    </location>
</feature>
<reference evidence="4 5" key="1">
    <citation type="submission" date="2020-04" db="EMBL/GenBank/DDBJ databases">
        <authorList>
            <person name="Yin C."/>
        </authorList>
    </citation>
    <scope>NUCLEOTIDE SEQUENCE [LARGE SCALE GENOMIC DNA]</scope>
    <source>
        <strain evidence="4 5">Ak56</strain>
    </source>
</reference>
<comment type="caution">
    <text evidence="4">The sequence shown here is derived from an EMBL/GenBank/DDBJ whole genome shotgun (WGS) entry which is preliminary data.</text>
</comment>
<dbReference type="RefSeq" id="WP_168739456.1">
    <property type="nucleotide sequence ID" value="NZ_JABAHZ010000003.1"/>
</dbReference>
<evidence type="ECO:0000313" key="5">
    <source>
        <dbReference type="Proteomes" id="UP000552864"/>
    </source>
</evidence>
<dbReference type="AlphaFoldDB" id="A0A847SIH2"/>
<proteinExistence type="predicted"/>
<protein>
    <submittedName>
        <fullName evidence="4">NADAR family protein</fullName>
    </submittedName>
</protein>
<dbReference type="NCBIfam" id="TIGR02464">
    <property type="entry name" value="ribofla_fusion"/>
    <property type="match status" value="1"/>
</dbReference>
<dbReference type="SUPFAM" id="SSF143990">
    <property type="entry name" value="YbiA-like"/>
    <property type="match status" value="1"/>
</dbReference>
<dbReference type="CDD" id="cd15457">
    <property type="entry name" value="NADAR"/>
    <property type="match status" value="1"/>
</dbReference>
<dbReference type="Gene3D" id="1.10.357.40">
    <property type="entry name" value="YbiA-like"/>
    <property type="match status" value="1"/>
</dbReference>
<organism evidence="4 5">
    <name type="scientific">Chitinophaga eiseniae</name>
    <dbReference type="NCBI Taxonomy" id="634771"/>
    <lineage>
        <taxon>Bacteria</taxon>
        <taxon>Pseudomonadati</taxon>
        <taxon>Bacteroidota</taxon>
        <taxon>Chitinophagia</taxon>
        <taxon>Chitinophagales</taxon>
        <taxon>Chitinophagaceae</taxon>
        <taxon>Chitinophaga</taxon>
    </lineage>
</organism>
<evidence type="ECO:0000259" key="3">
    <source>
        <dbReference type="Pfam" id="PF08719"/>
    </source>
</evidence>
<dbReference type="InterPro" id="IPR037238">
    <property type="entry name" value="YbiA-like_sf"/>
</dbReference>
<dbReference type="InterPro" id="IPR012816">
    <property type="entry name" value="NADAR"/>
</dbReference>